<name>A0A8B6CRZ1_MYTGA</name>
<reference evidence="1" key="1">
    <citation type="submission" date="2018-11" db="EMBL/GenBank/DDBJ databases">
        <authorList>
            <person name="Alioto T."/>
            <person name="Alioto T."/>
        </authorList>
    </citation>
    <scope>NUCLEOTIDE SEQUENCE</scope>
</reference>
<dbReference type="SUPFAM" id="SSF50969">
    <property type="entry name" value="YVTN repeat-like/Quinoprotein amine dehydrogenase"/>
    <property type="match status" value="1"/>
</dbReference>
<keyword evidence="2" id="KW-1185">Reference proteome</keyword>
<evidence type="ECO:0000313" key="1">
    <source>
        <dbReference type="EMBL" id="VDI09079.1"/>
    </source>
</evidence>
<evidence type="ECO:0000313" key="2">
    <source>
        <dbReference type="Proteomes" id="UP000596742"/>
    </source>
</evidence>
<protein>
    <submittedName>
        <fullName evidence="1">Uncharacterized protein</fullName>
    </submittedName>
</protein>
<organism evidence="1 2">
    <name type="scientific">Mytilus galloprovincialis</name>
    <name type="common">Mediterranean mussel</name>
    <dbReference type="NCBI Taxonomy" id="29158"/>
    <lineage>
        <taxon>Eukaryota</taxon>
        <taxon>Metazoa</taxon>
        <taxon>Spiralia</taxon>
        <taxon>Lophotrochozoa</taxon>
        <taxon>Mollusca</taxon>
        <taxon>Bivalvia</taxon>
        <taxon>Autobranchia</taxon>
        <taxon>Pteriomorphia</taxon>
        <taxon>Mytilida</taxon>
        <taxon>Mytiloidea</taxon>
        <taxon>Mytilidae</taxon>
        <taxon>Mytilinae</taxon>
        <taxon>Mytilus</taxon>
    </lineage>
</organism>
<comment type="caution">
    <text evidence="1">The sequence shown here is derived from an EMBL/GenBank/DDBJ whole genome shotgun (WGS) entry which is preliminary data.</text>
</comment>
<accession>A0A8B6CRZ1</accession>
<dbReference type="OrthoDB" id="7334489at2759"/>
<dbReference type="AlphaFoldDB" id="A0A8B6CRZ1"/>
<sequence length="266" mass="29995">DIPNKEEPFTLELTSVKINLPVSVTVRQKIHIETSDIKNSRISSFTKIGNKFVCTNTTNKRLIIISTSSGIVEYFITLPYSPYKVIAVSSDVVVAVLCKKKILTINISTSKMLKFTIGCKAISHDGNNLYVVIKSKILVIDETQIVRSTIPSPSDRIHDITVDLNRLVCIDLTSIYCCSLDGAIIWKLKLNKYLYLRSVTTDNVGNVFATNNTNTIVVVYDDGKKYGELDTKRHILDRPNVSYFDKTENVLLVCTYRGDMFFFLMS</sequence>
<dbReference type="InterPro" id="IPR011044">
    <property type="entry name" value="Quino_amine_DH_bsu"/>
</dbReference>
<dbReference type="Gene3D" id="2.120.10.30">
    <property type="entry name" value="TolB, C-terminal domain"/>
    <property type="match status" value="1"/>
</dbReference>
<dbReference type="InterPro" id="IPR011042">
    <property type="entry name" value="6-blade_b-propeller_TolB-like"/>
</dbReference>
<feature type="non-terminal residue" evidence="1">
    <location>
        <position position="1"/>
    </location>
</feature>
<proteinExistence type="predicted"/>
<gene>
    <name evidence="1" type="ORF">MGAL_10B089403</name>
</gene>
<dbReference type="EMBL" id="UYJE01002254">
    <property type="protein sequence ID" value="VDI09079.1"/>
    <property type="molecule type" value="Genomic_DNA"/>
</dbReference>
<dbReference type="Proteomes" id="UP000596742">
    <property type="component" value="Unassembled WGS sequence"/>
</dbReference>